<keyword evidence="6" id="KW-0456">Lyase</keyword>
<evidence type="ECO:0000256" key="4">
    <source>
        <dbReference type="ARBA" id="ARBA00022801"/>
    </source>
</evidence>
<dbReference type="Gene3D" id="1.10.1670.10">
    <property type="entry name" value="Helix-hairpin-Helix base-excision DNA repair enzymes (C-terminal)"/>
    <property type="match status" value="1"/>
</dbReference>
<dbReference type="Gene3D" id="1.10.340.30">
    <property type="entry name" value="Hypothetical protein, domain 2"/>
    <property type="match status" value="1"/>
</dbReference>
<evidence type="ECO:0000256" key="3">
    <source>
        <dbReference type="ARBA" id="ARBA00022763"/>
    </source>
</evidence>
<evidence type="ECO:0000256" key="8">
    <source>
        <dbReference type="ARBA" id="ARBA00023295"/>
    </source>
</evidence>
<evidence type="ECO:0000256" key="6">
    <source>
        <dbReference type="ARBA" id="ARBA00023239"/>
    </source>
</evidence>
<dbReference type="InterPro" id="IPR052054">
    <property type="entry name" value="Oxidative_DNA_repair_enzyme"/>
</dbReference>
<dbReference type="InterPro" id="IPR003265">
    <property type="entry name" value="HhH-GPD_domain"/>
</dbReference>
<comment type="catalytic activity">
    <reaction evidence="9">
        <text>2'-deoxyribonucleotide-(2'-deoxyribose 5'-phosphate)-2'-deoxyribonucleotide-DNA = a 3'-end 2'-deoxyribonucleotide-(2,3-dehydro-2,3-deoxyribose 5'-phosphate)-DNA + a 5'-end 5'-phospho-2'-deoxyribonucleoside-DNA + H(+)</text>
        <dbReference type="Rhea" id="RHEA:66592"/>
        <dbReference type="Rhea" id="RHEA-COMP:13180"/>
        <dbReference type="Rhea" id="RHEA-COMP:16897"/>
        <dbReference type="Rhea" id="RHEA-COMP:17067"/>
        <dbReference type="ChEBI" id="CHEBI:15378"/>
        <dbReference type="ChEBI" id="CHEBI:136412"/>
        <dbReference type="ChEBI" id="CHEBI:157695"/>
        <dbReference type="ChEBI" id="CHEBI:167181"/>
        <dbReference type="EC" id="4.2.99.18"/>
    </reaction>
</comment>
<accession>A0A0R3WZZ1</accession>
<keyword evidence="8" id="KW-0326">Glycosidase</keyword>
<dbReference type="AlphaFoldDB" id="A0A0R3WZZ1"/>
<dbReference type="OrthoDB" id="238681at2759"/>
<keyword evidence="12" id="KW-1185">Reference proteome</keyword>
<dbReference type="SUPFAM" id="SSF48150">
    <property type="entry name" value="DNA-glycosylase"/>
    <property type="match status" value="1"/>
</dbReference>
<gene>
    <name evidence="11" type="ORF">TTAC_LOCUS6388</name>
</gene>
<dbReference type="GO" id="GO:0034039">
    <property type="term" value="F:8-oxo-7,8-dihydroguanine DNA N-glycosylase activity"/>
    <property type="evidence" value="ECO:0007669"/>
    <property type="project" value="TreeGrafter"/>
</dbReference>
<dbReference type="GO" id="GO:0140078">
    <property type="term" value="F:class I DNA-(apurinic or apyrimidinic site) endonuclease activity"/>
    <property type="evidence" value="ECO:0007669"/>
    <property type="project" value="UniProtKB-EC"/>
</dbReference>
<dbReference type="GO" id="GO:0003684">
    <property type="term" value="F:damaged DNA binding"/>
    <property type="evidence" value="ECO:0007669"/>
    <property type="project" value="InterPro"/>
</dbReference>
<comment type="similarity">
    <text evidence="1">Belongs to the type-1 OGG1 family.</text>
</comment>
<dbReference type="Pfam" id="PF00730">
    <property type="entry name" value="HhH-GPD"/>
    <property type="match status" value="1"/>
</dbReference>
<dbReference type="SUPFAM" id="SSF55945">
    <property type="entry name" value="TATA-box binding protein-like"/>
    <property type="match status" value="1"/>
</dbReference>
<sequence>MEFVGLIEDRVWRLSQASADTPVAFHSSCVTVAELEKFQTQGQLPLPLVSYFRLDVCLDDLLSAWLDKDHLLREFFSSPCVQCINRFKGLRLLNQDPRETIFAFITSANNNIPRISKLLIALCARYGKKVWAHDTVSVYSFPTLEALAHPAVEADLHKMGFGYRAKFIPAVARKLIEAGGDPFLANLRVSSYKECKTFLLALPGIGNKVADCICLSSLDKMEVVPVDVHILRAAALRGVRPPSPCSSSISSTAYRYISQCLSHLWQPFAGWAQVVN</sequence>
<dbReference type="WBParaSite" id="TTAC_0000640301-mRNA-1">
    <property type="protein sequence ID" value="TTAC_0000640301-mRNA-1"/>
    <property type="gene ID" value="TTAC_0000640301"/>
</dbReference>
<dbReference type="SMART" id="SM00478">
    <property type="entry name" value="ENDO3c"/>
    <property type="match status" value="1"/>
</dbReference>
<evidence type="ECO:0000313" key="11">
    <source>
        <dbReference type="EMBL" id="VDM30589.1"/>
    </source>
</evidence>
<dbReference type="PANTHER" id="PTHR10242">
    <property type="entry name" value="8-OXOGUANINE DNA GLYCOSYLASE"/>
    <property type="match status" value="1"/>
</dbReference>
<dbReference type="EC" id="4.2.99.18" evidence="2"/>
<evidence type="ECO:0000256" key="1">
    <source>
        <dbReference type="ARBA" id="ARBA00010679"/>
    </source>
</evidence>
<organism evidence="13">
    <name type="scientific">Hydatigena taeniaeformis</name>
    <name type="common">Feline tapeworm</name>
    <name type="synonym">Taenia taeniaeformis</name>
    <dbReference type="NCBI Taxonomy" id="6205"/>
    <lineage>
        <taxon>Eukaryota</taxon>
        <taxon>Metazoa</taxon>
        <taxon>Spiralia</taxon>
        <taxon>Lophotrochozoa</taxon>
        <taxon>Platyhelminthes</taxon>
        <taxon>Cestoda</taxon>
        <taxon>Eucestoda</taxon>
        <taxon>Cyclophyllidea</taxon>
        <taxon>Taeniidae</taxon>
        <taxon>Hydatigera</taxon>
    </lineage>
</organism>
<name>A0A0R3WZZ1_HYDTA</name>
<evidence type="ECO:0000256" key="7">
    <source>
        <dbReference type="ARBA" id="ARBA00023268"/>
    </source>
</evidence>
<keyword evidence="3" id="KW-0227">DNA damage</keyword>
<protein>
    <recommendedName>
        <fullName evidence="2">DNA-(apurinic or apyrimidinic site) lyase</fullName>
        <ecNumber evidence="2">4.2.99.18</ecNumber>
    </recommendedName>
</protein>
<dbReference type="GO" id="GO:0005634">
    <property type="term" value="C:nucleus"/>
    <property type="evidence" value="ECO:0007669"/>
    <property type="project" value="TreeGrafter"/>
</dbReference>
<evidence type="ECO:0000256" key="2">
    <source>
        <dbReference type="ARBA" id="ARBA00012720"/>
    </source>
</evidence>
<dbReference type="InterPro" id="IPR012904">
    <property type="entry name" value="OGG_N"/>
</dbReference>
<evidence type="ECO:0000313" key="12">
    <source>
        <dbReference type="Proteomes" id="UP000274429"/>
    </source>
</evidence>
<dbReference type="GO" id="GO:0006289">
    <property type="term" value="P:nucleotide-excision repair"/>
    <property type="evidence" value="ECO:0007669"/>
    <property type="project" value="InterPro"/>
</dbReference>
<evidence type="ECO:0000313" key="13">
    <source>
        <dbReference type="WBParaSite" id="TTAC_0000640301-mRNA-1"/>
    </source>
</evidence>
<dbReference type="CDD" id="cd00056">
    <property type="entry name" value="ENDO3c"/>
    <property type="match status" value="1"/>
</dbReference>
<dbReference type="STRING" id="6205.A0A0R3WZZ1"/>
<dbReference type="PANTHER" id="PTHR10242:SF2">
    <property type="entry name" value="N-GLYCOSYLASE_DNA LYASE"/>
    <property type="match status" value="1"/>
</dbReference>
<evidence type="ECO:0000256" key="9">
    <source>
        <dbReference type="ARBA" id="ARBA00044632"/>
    </source>
</evidence>
<evidence type="ECO:0000259" key="10">
    <source>
        <dbReference type="SMART" id="SM00478"/>
    </source>
</evidence>
<dbReference type="EMBL" id="UYWX01020301">
    <property type="protein sequence ID" value="VDM30589.1"/>
    <property type="molecule type" value="Genomic_DNA"/>
</dbReference>
<dbReference type="Proteomes" id="UP000274429">
    <property type="component" value="Unassembled WGS sequence"/>
</dbReference>
<dbReference type="GO" id="GO:0006285">
    <property type="term" value="P:base-excision repair, AP site formation"/>
    <property type="evidence" value="ECO:0007669"/>
    <property type="project" value="TreeGrafter"/>
</dbReference>
<dbReference type="InterPro" id="IPR023170">
    <property type="entry name" value="HhH_base_excis_C"/>
</dbReference>
<evidence type="ECO:0000256" key="5">
    <source>
        <dbReference type="ARBA" id="ARBA00023204"/>
    </source>
</evidence>
<dbReference type="InterPro" id="IPR011257">
    <property type="entry name" value="DNA_glycosylase"/>
</dbReference>
<reference evidence="13" key="1">
    <citation type="submission" date="2017-02" db="UniProtKB">
        <authorList>
            <consortium name="WormBaseParasite"/>
        </authorList>
    </citation>
    <scope>IDENTIFICATION</scope>
</reference>
<dbReference type="Pfam" id="PF07934">
    <property type="entry name" value="OGG_N"/>
    <property type="match status" value="1"/>
</dbReference>
<keyword evidence="7" id="KW-0511">Multifunctional enzyme</keyword>
<keyword evidence="5" id="KW-0234">DNA repair</keyword>
<feature type="domain" description="HhH-GPD" evidence="10">
    <location>
        <begin position="106"/>
        <end position="274"/>
    </location>
</feature>
<proteinExistence type="inferred from homology"/>
<reference evidence="11 12" key="2">
    <citation type="submission" date="2018-11" db="EMBL/GenBank/DDBJ databases">
        <authorList>
            <consortium name="Pathogen Informatics"/>
        </authorList>
    </citation>
    <scope>NUCLEOTIDE SEQUENCE [LARGE SCALE GENOMIC DNA]</scope>
</reference>
<keyword evidence="4" id="KW-0378">Hydrolase</keyword>